<name>A0A2W4XLR2_9CYAN</name>
<reference evidence="4 5" key="2">
    <citation type="submission" date="2018-06" db="EMBL/GenBank/DDBJ databases">
        <title>Metagenomic assembly of (sub)arctic Cyanobacteria and their associated microbiome from non-axenic cultures.</title>
        <authorList>
            <person name="Baurain D."/>
        </authorList>
    </citation>
    <scope>NUCLEOTIDE SEQUENCE [LARGE SCALE GENOMIC DNA]</scope>
    <source>
        <strain evidence="4">ULC027bin1</strain>
    </source>
</reference>
<evidence type="ECO:0000259" key="3">
    <source>
        <dbReference type="Pfam" id="PF26514"/>
    </source>
</evidence>
<comment type="caution">
    <text evidence="4">The sequence shown here is derived from an EMBL/GenBank/DDBJ whole genome shotgun (WGS) entry which is preliminary data.</text>
</comment>
<proteinExistence type="predicted"/>
<feature type="chain" id="PRO_5015916257" description="DUF8173 domain-containing protein" evidence="2">
    <location>
        <begin position="25"/>
        <end position="294"/>
    </location>
</feature>
<feature type="transmembrane region" description="Helical" evidence="1">
    <location>
        <begin position="248"/>
        <end position="281"/>
    </location>
</feature>
<keyword evidence="2" id="KW-0732">Signal</keyword>
<evidence type="ECO:0000256" key="2">
    <source>
        <dbReference type="SAM" id="SignalP"/>
    </source>
</evidence>
<reference evidence="5" key="1">
    <citation type="submission" date="2018-04" db="EMBL/GenBank/DDBJ databases">
        <authorList>
            <person name="Cornet L."/>
        </authorList>
    </citation>
    <scope>NUCLEOTIDE SEQUENCE [LARGE SCALE GENOMIC DNA]</scope>
</reference>
<dbReference type="Pfam" id="PF26514">
    <property type="entry name" value="DUF8173"/>
    <property type="match status" value="1"/>
</dbReference>
<dbReference type="EMBL" id="QBMP01000059">
    <property type="protein sequence ID" value="PZO56972.1"/>
    <property type="molecule type" value="Genomic_DNA"/>
</dbReference>
<evidence type="ECO:0000313" key="5">
    <source>
        <dbReference type="Proteomes" id="UP000249794"/>
    </source>
</evidence>
<keyword evidence="1" id="KW-0812">Transmembrane</keyword>
<dbReference type="Proteomes" id="UP000249794">
    <property type="component" value="Unassembled WGS sequence"/>
</dbReference>
<feature type="transmembrane region" description="Helical" evidence="1">
    <location>
        <begin position="138"/>
        <end position="160"/>
    </location>
</feature>
<evidence type="ECO:0000256" key="1">
    <source>
        <dbReference type="SAM" id="Phobius"/>
    </source>
</evidence>
<organism evidence="4 5">
    <name type="scientific">Phormidesmis priestleyi</name>
    <dbReference type="NCBI Taxonomy" id="268141"/>
    <lineage>
        <taxon>Bacteria</taxon>
        <taxon>Bacillati</taxon>
        <taxon>Cyanobacteriota</taxon>
        <taxon>Cyanophyceae</taxon>
        <taxon>Leptolyngbyales</taxon>
        <taxon>Leptolyngbyaceae</taxon>
        <taxon>Phormidesmis</taxon>
    </lineage>
</organism>
<dbReference type="AlphaFoldDB" id="A0A2W4XLR2"/>
<sequence length="294" mass="31512">MKWQQLILACLATICIIFAGNALAQTDINTNNANLIHFGSSITVPEDQTVENAIAFGGNVTVSPNAKVTNTAIAFGGDVILKKGAQVEGDAYSFGGEIREEPGAIAGGEHATFSHRYSNRHSMMSGSDRGRSSFFAHYFFRVIFRMSAAVVATVLGLMILQTSPQFLPTLAKKLRQHAGLAALWGIGAIVSFVFATVFLAITLIGIPLIPLLGLTVVIATIVGSLGVALFVGQCLVRNGNRSLQQQFLWGMAIVTVLTLVPFFGELIVFLVNLFGLGAILLWKFGTERPEIVIE</sequence>
<accession>A0A2W4XLR2</accession>
<feature type="signal peptide" evidence="2">
    <location>
        <begin position="1"/>
        <end position="24"/>
    </location>
</feature>
<feature type="transmembrane region" description="Helical" evidence="1">
    <location>
        <begin position="212"/>
        <end position="236"/>
    </location>
</feature>
<evidence type="ECO:0000313" key="4">
    <source>
        <dbReference type="EMBL" id="PZO56972.1"/>
    </source>
</evidence>
<keyword evidence="1" id="KW-1133">Transmembrane helix</keyword>
<feature type="domain" description="DUF8173" evidence="3">
    <location>
        <begin position="146"/>
        <end position="279"/>
    </location>
</feature>
<keyword evidence="1" id="KW-0472">Membrane</keyword>
<gene>
    <name evidence="4" type="ORF">DCF15_07785</name>
</gene>
<protein>
    <recommendedName>
        <fullName evidence="3">DUF8173 domain-containing protein</fullName>
    </recommendedName>
</protein>
<feature type="transmembrane region" description="Helical" evidence="1">
    <location>
        <begin position="181"/>
        <end position="206"/>
    </location>
</feature>
<dbReference type="InterPro" id="IPR058486">
    <property type="entry name" value="DUF8173"/>
</dbReference>